<evidence type="ECO:0000313" key="12">
    <source>
        <dbReference type="EMBL" id="MDN6900872.1"/>
    </source>
</evidence>
<dbReference type="Proteomes" id="UP000286907">
    <property type="component" value="Chromosome"/>
</dbReference>
<dbReference type="PANTHER" id="PTHR33909">
    <property type="entry name" value="SEC TRANSLOCON ACCESSORY COMPLEX SUBUNIT YAJC"/>
    <property type="match status" value="1"/>
</dbReference>
<sequence length="124" mass="13607">MFNNLIIAAAKSNSSSWVPMVLIYAVLIGGMFWWSSRRRKQNAAQQEKMHTELVKGAKVVTIGGLHGVVDSIDSEKKIVTLDVEGVFLTFDQRAIAKISPAESTKTADKITGPADDKDDKKESK</sequence>
<comment type="subcellular location">
    <subcellularLocation>
        <location evidence="1">Cell membrane</location>
        <topology evidence="1">Single-pass membrane protein</topology>
    </subcellularLocation>
</comment>
<comment type="similarity">
    <text evidence="2">Belongs to the YajC family.</text>
</comment>
<evidence type="ECO:0000256" key="10">
    <source>
        <dbReference type="SAM" id="MobiDB-lite"/>
    </source>
</evidence>
<reference evidence="12" key="2">
    <citation type="submission" date="2019-01" db="EMBL/GenBank/DDBJ databases">
        <title>Oenococcus sicerae UCMA17102.</title>
        <authorList>
            <person name="Cousin F.J."/>
            <person name="Le Guellec R."/>
            <person name="Cretenet M."/>
        </authorList>
    </citation>
    <scope>NUCLEOTIDE SEQUENCE</scope>
    <source>
        <strain evidence="12">UCMA17102</strain>
    </source>
</reference>
<evidence type="ECO:0000256" key="2">
    <source>
        <dbReference type="ARBA" id="ARBA00006742"/>
    </source>
</evidence>
<feature type="compositionally biased region" description="Basic and acidic residues" evidence="10">
    <location>
        <begin position="114"/>
        <end position="124"/>
    </location>
</feature>
<keyword evidence="7 11" id="KW-1133">Transmembrane helix</keyword>
<reference evidence="13" key="3">
    <citation type="submission" date="2020-01" db="EMBL/GenBank/DDBJ databases">
        <authorList>
            <person name="Cousin F.J."/>
            <person name="Le Guellec R."/>
            <person name="Cretenet M."/>
        </authorList>
    </citation>
    <scope>NUCLEOTIDE SEQUENCE</scope>
    <source>
        <strain evidence="13">UCMA 15228</strain>
    </source>
</reference>
<proteinExistence type="inferred from homology"/>
<dbReference type="PANTHER" id="PTHR33909:SF1">
    <property type="entry name" value="SEC TRANSLOCON ACCESSORY COMPLEX SUBUNIT YAJC"/>
    <property type="match status" value="1"/>
</dbReference>
<keyword evidence="14" id="KW-1185">Reference proteome</keyword>
<dbReference type="NCBIfam" id="TIGR00739">
    <property type="entry name" value="yajC"/>
    <property type="match status" value="1"/>
</dbReference>
<evidence type="ECO:0000256" key="9">
    <source>
        <dbReference type="ARBA" id="ARBA00023136"/>
    </source>
</evidence>
<dbReference type="EMBL" id="CP029684">
    <property type="protein sequence ID" value="QAS69150.1"/>
    <property type="molecule type" value="Genomic_DNA"/>
</dbReference>
<keyword evidence="9 11" id="KW-0472">Membrane</keyword>
<name>A0AAJ1RAQ9_9LACO</name>
<evidence type="ECO:0000256" key="8">
    <source>
        <dbReference type="ARBA" id="ARBA00023010"/>
    </source>
</evidence>
<gene>
    <name evidence="12" type="primary">yajC</name>
    <name evidence="13" type="ORF">DLJ48_00720</name>
    <name evidence="12" type="ORF">EVC35_07735</name>
</gene>
<dbReference type="GO" id="GO:0005886">
    <property type="term" value="C:plasma membrane"/>
    <property type="evidence" value="ECO:0007669"/>
    <property type="project" value="UniProtKB-SubCell"/>
</dbReference>
<dbReference type="InterPro" id="IPR003849">
    <property type="entry name" value="Preprotein_translocase_YajC"/>
</dbReference>
<dbReference type="SMART" id="SM01323">
    <property type="entry name" value="YajC"/>
    <property type="match status" value="1"/>
</dbReference>
<organism evidence="12 15">
    <name type="scientific">Oenococcus sicerae</name>
    <dbReference type="NCBI Taxonomy" id="2203724"/>
    <lineage>
        <taxon>Bacteria</taxon>
        <taxon>Bacillati</taxon>
        <taxon>Bacillota</taxon>
        <taxon>Bacilli</taxon>
        <taxon>Lactobacillales</taxon>
        <taxon>Lactobacillaceae</taxon>
        <taxon>Oenococcus</taxon>
    </lineage>
</organism>
<dbReference type="RefSeq" id="WP_128685011.1">
    <property type="nucleotide sequence ID" value="NZ_CP029684.2"/>
</dbReference>
<feature type="region of interest" description="Disordered" evidence="10">
    <location>
        <begin position="100"/>
        <end position="124"/>
    </location>
</feature>
<dbReference type="EMBL" id="SDWY01000004">
    <property type="protein sequence ID" value="MDN6900872.1"/>
    <property type="molecule type" value="Genomic_DNA"/>
</dbReference>
<evidence type="ECO:0000313" key="14">
    <source>
        <dbReference type="Proteomes" id="UP000286907"/>
    </source>
</evidence>
<keyword evidence="4" id="KW-1003">Cell membrane</keyword>
<dbReference type="GO" id="GO:0015031">
    <property type="term" value="P:protein transport"/>
    <property type="evidence" value="ECO:0007669"/>
    <property type="project" value="UniProtKB-KW"/>
</dbReference>
<evidence type="ECO:0000313" key="15">
    <source>
        <dbReference type="Proteomes" id="UP001167919"/>
    </source>
</evidence>
<evidence type="ECO:0000256" key="5">
    <source>
        <dbReference type="ARBA" id="ARBA00022692"/>
    </source>
</evidence>
<evidence type="ECO:0000313" key="13">
    <source>
        <dbReference type="EMBL" id="QAS69150.1"/>
    </source>
</evidence>
<evidence type="ECO:0000256" key="1">
    <source>
        <dbReference type="ARBA" id="ARBA00004162"/>
    </source>
</evidence>
<evidence type="ECO:0000256" key="4">
    <source>
        <dbReference type="ARBA" id="ARBA00022475"/>
    </source>
</evidence>
<evidence type="ECO:0000256" key="11">
    <source>
        <dbReference type="SAM" id="Phobius"/>
    </source>
</evidence>
<dbReference type="AlphaFoldDB" id="A0AAJ1RAQ9"/>
<keyword evidence="3" id="KW-0813">Transport</keyword>
<dbReference type="Proteomes" id="UP001167919">
    <property type="component" value="Unassembled WGS sequence"/>
</dbReference>
<protein>
    <submittedName>
        <fullName evidence="12">Preprotein translocase subunit YajC</fullName>
    </submittedName>
</protein>
<keyword evidence="5 11" id="KW-0812">Transmembrane</keyword>
<evidence type="ECO:0000256" key="3">
    <source>
        <dbReference type="ARBA" id="ARBA00022448"/>
    </source>
</evidence>
<reference evidence="13 14" key="1">
    <citation type="journal article" date="2019" name="Syst. Appl. Microbiol.">
        <title>Oenococcus sicerae sp. nov., isolated from French cider.</title>
        <authorList>
            <person name="Cousin F.J."/>
            <person name="Le Guellec R."/>
            <person name="Chagnot C."/>
            <person name="Goux D."/>
            <person name="Dalmasso M."/>
            <person name="Laplace J.M."/>
            <person name="Cretenet M."/>
        </authorList>
    </citation>
    <scope>NUCLEOTIDE SEQUENCE [LARGE SCALE GENOMIC DNA]</scope>
    <source>
        <strain evidence="13 14">UCMA 15228</strain>
    </source>
</reference>
<dbReference type="Pfam" id="PF02699">
    <property type="entry name" value="YajC"/>
    <property type="match status" value="1"/>
</dbReference>
<keyword evidence="6" id="KW-0653">Protein transport</keyword>
<evidence type="ECO:0000256" key="7">
    <source>
        <dbReference type="ARBA" id="ARBA00022989"/>
    </source>
</evidence>
<feature type="transmembrane region" description="Helical" evidence="11">
    <location>
        <begin position="16"/>
        <end position="34"/>
    </location>
</feature>
<keyword evidence="8" id="KW-0811">Translocation</keyword>
<accession>A0AAJ1RAQ9</accession>
<evidence type="ECO:0000256" key="6">
    <source>
        <dbReference type="ARBA" id="ARBA00022927"/>
    </source>
</evidence>